<feature type="compositionally biased region" description="Polar residues" evidence="1">
    <location>
        <begin position="304"/>
        <end position="348"/>
    </location>
</feature>
<dbReference type="GeneID" id="55999225"/>
<feature type="compositionally biased region" description="Polar residues" evidence="1">
    <location>
        <begin position="11"/>
        <end position="25"/>
    </location>
</feature>
<feature type="region of interest" description="Disordered" evidence="1">
    <location>
        <begin position="1"/>
        <end position="123"/>
    </location>
</feature>
<feature type="region of interest" description="Disordered" evidence="1">
    <location>
        <begin position="606"/>
        <end position="626"/>
    </location>
</feature>
<dbReference type="Proteomes" id="UP000509510">
    <property type="component" value="Chromosome VI"/>
</dbReference>
<dbReference type="OrthoDB" id="2555519at2759"/>
<dbReference type="RefSeq" id="XP_035350746.1">
    <property type="nucleotide sequence ID" value="XM_035494853.1"/>
</dbReference>
<feature type="region of interest" description="Disordered" evidence="1">
    <location>
        <begin position="230"/>
        <end position="348"/>
    </location>
</feature>
<name>A0A7H8RIW5_TALRU</name>
<protein>
    <submittedName>
        <fullName evidence="2">Uncharacterized protein</fullName>
    </submittedName>
</protein>
<feature type="compositionally biased region" description="Acidic residues" evidence="1">
    <location>
        <begin position="490"/>
        <end position="501"/>
    </location>
</feature>
<feature type="compositionally biased region" description="Low complexity" evidence="1">
    <location>
        <begin position="180"/>
        <end position="191"/>
    </location>
</feature>
<evidence type="ECO:0000313" key="2">
    <source>
        <dbReference type="EMBL" id="QKX64573.1"/>
    </source>
</evidence>
<keyword evidence="3" id="KW-1185">Reference proteome</keyword>
<evidence type="ECO:0000256" key="1">
    <source>
        <dbReference type="SAM" id="MobiDB-lite"/>
    </source>
</evidence>
<reference evidence="3" key="1">
    <citation type="submission" date="2020-06" db="EMBL/GenBank/DDBJ databases">
        <title>A chromosome-scale genome assembly of Talaromyces rugulosus W13939.</title>
        <authorList>
            <person name="Wang B."/>
            <person name="Guo L."/>
            <person name="Ye K."/>
            <person name="Wang L."/>
        </authorList>
    </citation>
    <scope>NUCLEOTIDE SEQUENCE [LARGE SCALE GENOMIC DNA]</scope>
    <source>
        <strain evidence="3">W13939</strain>
    </source>
</reference>
<evidence type="ECO:0000313" key="3">
    <source>
        <dbReference type="Proteomes" id="UP000509510"/>
    </source>
</evidence>
<feature type="region of interest" description="Disordered" evidence="1">
    <location>
        <begin position="481"/>
        <end position="518"/>
    </location>
</feature>
<dbReference type="KEGG" id="trg:TRUGW13939_11748"/>
<dbReference type="EMBL" id="CP055903">
    <property type="protein sequence ID" value="QKX64573.1"/>
    <property type="molecule type" value="Genomic_DNA"/>
</dbReference>
<dbReference type="AlphaFoldDB" id="A0A7H8RIW5"/>
<feature type="compositionally biased region" description="Polar residues" evidence="1">
    <location>
        <begin position="275"/>
        <end position="294"/>
    </location>
</feature>
<feature type="region of interest" description="Disordered" evidence="1">
    <location>
        <begin position="147"/>
        <end position="218"/>
    </location>
</feature>
<accession>A0A7H8RIW5</accession>
<feature type="compositionally biased region" description="Low complexity" evidence="1">
    <location>
        <begin position="82"/>
        <end position="95"/>
    </location>
</feature>
<dbReference type="PANTHER" id="PTHR38701">
    <property type="entry name" value="CHROMOSOME 8, WHOLE GENOME SHOTGUN SEQUENCE"/>
    <property type="match status" value="1"/>
</dbReference>
<organism evidence="2 3">
    <name type="scientific">Talaromyces rugulosus</name>
    <name type="common">Penicillium rugulosum</name>
    <dbReference type="NCBI Taxonomy" id="121627"/>
    <lineage>
        <taxon>Eukaryota</taxon>
        <taxon>Fungi</taxon>
        <taxon>Dikarya</taxon>
        <taxon>Ascomycota</taxon>
        <taxon>Pezizomycotina</taxon>
        <taxon>Eurotiomycetes</taxon>
        <taxon>Eurotiomycetidae</taxon>
        <taxon>Eurotiales</taxon>
        <taxon>Trichocomaceae</taxon>
        <taxon>Talaromyces</taxon>
        <taxon>Talaromyces sect. Islandici</taxon>
    </lineage>
</organism>
<gene>
    <name evidence="2" type="ORF">TRUGW13939_11748</name>
</gene>
<feature type="compositionally biased region" description="Polar residues" evidence="1">
    <location>
        <begin position="164"/>
        <end position="173"/>
    </location>
</feature>
<proteinExistence type="predicted"/>
<sequence>MRDQFHRSPVNRPTPSMNSDKQSNGMPAKPFKPSLSAAFRTANKPSYPLTPRLAPAGGYQTPKKTNPTDNAPLLPPKREDATNTSTTITTPVSTPLSNNVTPRSGPRVSRRDGPIPSPENNTPVAILAGAQLPRPSLPVATAYVRSERSPVRGGLRLEAGKATTAKSVLSDASNLRAPALLHSSSESLGGSPRFFRAGDARSSAGSSEAETRPASFSKPLQASTFLYADGTLDKGSQSDDLSRPGSTKRRSTGSSSRLPPKGQAMLSPRLRTAQLVDSASRSSSESNLQPSPNIEENPEPRLSISPNVVSPGPSQQVPSRPSHQKSCSLDSTTQLISPRASTRRVTPISSPPLLADVLAATPEQPSHPSPQIVTNVLIEPVPNRESPYTVPQSPVKLEGPNAFGDGALNARTERKILDLEISNSSLLAINRTLERELRKQNTELRRFRRLSRSGRLSMTASVRSISGGALSIVSESGDMSEFSSVHSNDELSEESDNDSFADDGTNSPNSLADHDARHRASDEKRFMLDIAKHQELLVDSQKLNQSLKRCLGLTEELINEGKKALEYNVHVSDVDVGGRVLAPEEIAEELAGGRGLLSPAAEMDEAPLAFDTAGEDHTPVSSPDEL</sequence>
<dbReference type="PANTHER" id="PTHR38701:SF1">
    <property type="entry name" value="UP-REGULATED DURING SEPTATION PROTEIN 1 DOMAIN-CONTAINING PROTEIN"/>
    <property type="match status" value="1"/>
</dbReference>